<reference evidence="1" key="1">
    <citation type="submission" date="2009-08" db="EMBL/GenBank/DDBJ databases">
        <title>Cold-related Novel Gene by Suppression Subtraction Hybridization Analysis, Bombyx mori.</title>
        <authorList>
            <person name="Kang M.U."/>
            <person name="Choi K.H."/>
            <person name="Goo T.W."/>
            <person name="Kim S.R."/>
            <person name="Kang S.W."/>
            <person name="Nho S.K."/>
            <person name="Lee K.G."/>
        </authorList>
    </citation>
    <scope>NUCLEOTIDE SEQUENCE</scope>
    <source>
        <tissue evidence="1">Fatbody</tissue>
    </source>
</reference>
<dbReference type="EMBL" id="GQ844763">
    <property type="protein sequence ID" value="ACX55846.1"/>
    <property type="molecule type" value="mRNA"/>
</dbReference>
<protein>
    <submittedName>
        <fullName evidence="1">Uncharacterized protein</fullName>
    </submittedName>
</protein>
<organism evidence="1">
    <name type="scientific">Bombyx mori</name>
    <name type="common">Silk moth</name>
    <dbReference type="NCBI Taxonomy" id="7091"/>
    <lineage>
        <taxon>Eukaryota</taxon>
        <taxon>Metazoa</taxon>
        <taxon>Ecdysozoa</taxon>
        <taxon>Arthropoda</taxon>
        <taxon>Hexapoda</taxon>
        <taxon>Insecta</taxon>
        <taxon>Pterygota</taxon>
        <taxon>Neoptera</taxon>
        <taxon>Endopterygota</taxon>
        <taxon>Lepidoptera</taxon>
        <taxon>Glossata</taxon>
        <taxon>Ditrysia</taxon>
        <taxon>Bombycoidea</taxon>
        <taxon>Bombycidae</taxon>
        <taxon>Bombycinae</taxon>
        <taxon>Bombyx</taxon>
    </lineage>
</organism>
<name>D0EJW0_BOMMO</name>
<sequence>SGRPCQAKRDHVGRGNCINVLAAEGQQPNVHVKHNHGLCLRQILIGMREINKVLYKIVYEDRSYYLCEGVGMNRHRDHMPLGLNSGDSPITLTHLGPAPG</sequence>
<dbReference type="AlphaFoldDB" id="D0EJW0"/>
<feature type="non-terminal residue" evidence="1">
    <location>
        <position position="1"/>
    </location>
</feature>
<evidence type="ECO:0000313" key="1">
    <source>
        <dbReference type="EMBL" id="ACX55846.1"/>
    </source>
</evidence>
<proteinExistence type="evidence at transcript level"/>
<accession>D0EJW0</accession>